<gene>
    <name evidence="1" type="ORF">K504DRAFT_288250</name>
</gene>
<name>A0A6G1K7J9_9PLEO</name>
<accession>A0A6G1K7J9</accession>
<reference evidence="1" key="1">
    <citation type="journal article" date="2020" name="Stud. Mycol.">
        <title>101 Dothideomycetes genomes: a test case for predicting lifestyles and emergence of pathogens.</title>
        <authorList>
            <person name="Haridas S."/>
            <person name="Albert R."/>
            <person name="Binder M."/>
            <person name="Bloem J."/>
            <person name="Labutti K."/>
            <person name="Salamov A."/>
            <person name="Andreopoulos B."/>
            <person name="Baker S."/>
            <person name="Barry K."/>
            <person name="Bills G."/>
            <person name="Bluhm B."/>
            <person name="Cannon C."/>
            <person name="Castanera R."/>
            <person name="Culley D."/>
            <person name="Daum C."/>
            <person name="Ezra D."/>
            <person name="Gonzalez J."/>
            <person name="Henrissat B."/>
            <person name="Kuo A."/>
            <person name="Liang C."/>
            <person name="Lipzen A."/>
            <person name="Lutzoni F."/>
            <person name="Magnuson J."/>
            <person name="Mondo S."/>
            <person name="Nolan M."/>
            <person name="Ohm R."/>
            <person name="Pangilinan J."/>
            <person name="Park H.-J."/>
            <person name="Ramirez L."/>
            <person name="Alfaro M."/>
            <person name="Sun H."/>
            <person name="Tritt A."/>
            <person name="Yoshinaga Y."/>
            <person name="Zwiers L.-H."/>
            <person name="Turgeon B."/>
            <person name="Goodwin S."/>
            <person name="Spatafora J."/>
            <person name="Crous P."/>
            <person name="Grigoriev I."/>
        </authorList>
    </citation>
    <scope>NUCLEOTIDE SEQUENCE</scope>
    <source>
        <strain evidence="1">CBS 279.74</strain>
    </source>
</reference>
<dbReference type="AlphaFoldDB" id="A0A6G1K7J9"/>
<organism evidence="1 2">
    <name type="scientific">Pleomassaria siparia CBS 279.74</name>
    <dbReference type="NCBI Taxonomy" id="1314801"/>
    <lineage>
        <taxon>Eukaryota</taxon>
        <taxon>Fungi</taxon>
        <taxon>Dikarya</taxon>
        <taxon>Ascomycota</taxon>
        <taxon>Pezizomycotina</taxon>
        <taxon>Dothideomycetes</taxon>
        <taxon>Pleosporomycetidae</taxon>
        <taxon>Pleosporales</taxon>
        <taxon>Pleomassariaceae</taxon>
        <taxon>Pleomassaria</taxon>
    </lineage>
</organism>
<dbReference type="EMBL" id="MU005771">
    <property type="protein sequence ID" value="KAF2708750.1"/>
    <property type="molecule type" value="Genomic_DNA"/>
</dbReference>
<protein>
    <submittedName>
        <fullName evidence="1">Uncharacterized protein</fullName>
    </submittedName>
</protein>
<keyword evidence="2" id="KW-1185">Reference proteome</keyword>
<evidence type="ECO:0000313" key="2">
    <source>
        <dbReference type="Proteomes" id="UP000799428"/>
    </source>
</evidence>
<sequence length="140" mass="15801">MNVLVRRQPYLTIRTRRQNHSTRTFGKRHQSEQPVRELWPLRLDAWRLEAGCRMLGAGYWMLDAEMLRGLTICRANKPDISSRVCLTGRKGTKVMITPIALSSTCSGIKGPTLREVLSNSCRPGSGANGGRRDMYTRIIA</sequence>
<dbReference type="Proteomes" id="UP000799428">
    <property type="component" value="Unassembled WGS sequence"/>
</dbReference>
<proteinExistence type="predicted"/>
<evidence type="ECO:0000313" key="1">
    <source>
        <dbReference type="EMBL" id="KAF2708750.1"/>
    </source>
</evidence>